<proteinExistence type="predicted"/>
<protein>
    <recommendedName>
        <fullName evidence="3">BioF2-like acetyltransferase domain-containing protein</fullName>
    </recommendedName>
</protein>
<evidence type="ECO:0000313" key="1">
    <source>
        <dbReference type="EMBL" id="KPL77255.1"/>
    </source>
</evidence>
<dbReference type="Gene3D" id="3.40.630.30">
    <property type="match status" value="1"/>
</dbReference>
<accession>A0A0P6XBU8</accession>
<keyword evidence="2" id="KW-1185">Reference proteome</keyword>
<evidence type="ECO:0000313" key="2">
    <source>
        <dbReference type="Proteomes" id="UP000050417"/>
    </source>
</evidence>
<dbReference type="SUPFAM" id="SSF55729">
    <property type="entry name" value="Acyl-CoA N-acyltransferases (Nat)"/>
    <property type="match status" value="1"/>
</dbReference>
<reference evidence="1 2" key="1">
    <citation type="submission" date="2015-07" db="EMBL/GenBank/DDBJ databases">
        <title>Genome sequence of Ornatilinea apprima DSM 23815.</title>
        <authorList>
            <person name="Hemp J."/>
            <person name="Ward L.M."/>
            <person name="Pace L.A."/>
            <person name="Fischer W.W."/>
        </authorList>
    </citation>
    <scope>NUCLEOTIDE SEQUENCE [LARGE SCALE GENOMIC DNA]</scope>
    <source>
        <strain evidence="1 2">P3M-1</strain>
    </source>
</reference>
<gene>
    <name evidence="1" type="ORF">ADN00_08935</name>
</gene>
<sequence length="264" mass="30140">MAYTDCMGPYPLFSCEDWEKVPGEISNLDSDLVAVSMVTDPFADFDLEKMQACFDSRFFPFKQHYAVDLDIPLEQIGGKRRRRHARRALNKLTIAVSESPAEYLDEWMDLYAVLMEKHQIKGVRAFSRVSFLEQFQIPGAVMIRALYHGKAVGIQVYLYQGNVVHAHLGACSPEGYDLEATYAIDYYSFEYFKGKARWVNLGGGVGISDEELDGLSIYKSAWASHTRTSYFCGKVLNAERYEELMRIKNGPQTNYFPAYRAGEY</sequence>
<dbReference type="EMBL" id="LGCL01000023">
    <property type="protein sequence ID" value="KPL77255.1"/>
    <property type="molecule type" value="Genomic_DNA"/>
</dbReference>
<comment type="caution">
    <text evidence="1">The sequence shown here is derived from an EMBL/GenBank/DDBJ whole genome shotgun (WGS) entry which is preliminary data.</text>
</comment>
<dbReference type="Proteomes" id="UP000050417">
    <property type="component" value="Unassembled WGS sequence"/>
</dbReference>
<name>A0A0P6XBU8_9CHLR</name>
<organism evidence="1 2">
    <name type="scientific">Ornatilinea apprima</name>
    <dbReference type="NCBI Taxonomy" id="1134406"/>
    <lineage>
        <taxon>Bacteria</taxon>
        <taxon>Bacillati</taxon>
        <taxon>Chloroflexota</taxon>
        <taxon>Anaerolineae</taxon>
        <taxon>Anaerolineales</taxon>
        <taxon>Anaerolineaceae</taxon>
        <taxon>Ornatilinea</taxon>
    </lineage>
</organism>
<evidence type="ECO:0008006" key="3">
    <source>
        <dbReference type="Google" id="ProtNLM"/>
    </source>
</evidence>
<dbReference type="AlphaFoldDB" id="A0A0P6XBU8"/>
<dbReference type="InterPro" id="IPR016181">
    <property type="entry name" value="Acyl_CoA_acyltransferase"/>
</dbReference>